<organism evidence="7 8">
    <name type="scientific">Alosa alosa</name>
    <name type="common">allis shad</name>
    <dbReference type="NCBI Taxonomy" id="278164"/>
    <lineage>
        <taxon>Eukaryota</taxon>
        <taxon>Metazoa</taxon>
        <taxon>Chordata</taxon>
        <taxon>Craniata</taxon>
        <taxon>Vertebrata</taxon>
        <taxon>Euteleostomi</taxon>
        <taxon>Actinopterygii</taxon>
        <taxon>Neopterygii</taxon>
        <taxon>Teleostei</taxon>
        <taxon>Clupei</taxon>
        <taxon>Clupeiformes</taxon>
        <taxon>Clupeoidei</taxon>
        <taxon>Clupeidae</taxon>
        <taxon>Alosa</taxon>
    </lineage>
</organism>
<dbReference type="GO" id="GO:0005813">
    <property type="term" value="C:centrosome"/>
    <property type="evidence" value="ECO:0007669"/>
    <property type="project" value="UniProtKB-SubCell"/>
</dbReference>
<proteinExistence type="predicted"/>
<sequence length="713" mass="81641">MALTAVSLGYKSPESEMSTTAEDYSTEVNGCLEKTNRATEAPQDLLWEEDLRQTVAPSDQDLLTHPQNRLQDMEDELAAKTQALEDLTRELEDIRAAFGTEEGVQQLQDFEAALKQRDGIITQLTANLQLARKEKDEVMREFLELTEQSQKLNIQFQQLQAGETLRNSSHSSTAADLLQARQQLVLHQQQLEERDAEVRGHRERGEEQRLQISQLQQRLRHIETVGTQADESLALKLQEKELLVAKQERAMSEHEHSLMRLREELTSSEQQRSVLSQQLAAKTQELDATKAEAERSRSELECTKVDLEGTKVEFERTKVEFESNRLDLERIRKELESSKVDFDGNRSEFYESLKMELENSREELASNKVEMESNRAELNVTEAALEGLRVELEKLRAEHEGRRVELESGRVELEKCKAELESSRAELESSRVELSSSRQKERMSSAEIQQLMGTVEDLQRRCHHGSLSEGEALQRAEEDVARQLERLRGELDEMYGEQIVQMKQALQAQHAAEVERLHQHHAGEMERLHGQATQSCGEANQLSARVVELQQKLQEAQVLRERARQELSQVTEEKLDLQSQVDDLLKDLRSAREKVEAAVAQNAGDRRESEAERLRNTISELEAQLAEAHEAAGELEAKHESEVTNYKIKLDMLEREKDAVLDRMAESQEAELERLRTTLLFSHEEELGRLRDELQRESQLNAENLRGEAGRPG</sequence>
<keyword evidence="8" id="KW-1185">Reference proteome</keyword>
<keyword evidence="4" id="KW-0206">Cytoskeleton</keyword>
<evidence type="ECO:0000313" key="7">
    <source>
        <dbReference type="EMBL" id="KAG5264675.1"/>
    </source>
</evidence>
<gene>
    <name evidence="7" type="ORF">AALO_G00256770</name>
</gene>
<feature type="region of interest" description="Disordered" evidence="6">
    <location>
        <begin position="1"/>
        <end position="24"/>
    </location>
</feature>
<accession>A0AAV6FPN4</accession>
<dbReference type="AlphaFoldDB" id="A0AAV6FPN4"/>
<evidence type="ECO:0008006" key="9">
    <source>
        <dbReference type="Google" id="ProtNLM"/>
    </source>
</evidence>
<feature type="compositionally biased region" description="Polar residues" evidence="6">
    <location>
        <begin position="15"/>
        <end position="24"/>
    </location>
</feature>
<evidence type="ECO:0000256" key="4">
    <source>
        <dbReference type="ARBA" id="ARBA00023212"/>
    </source>
</evidence>
<keyword evidence="2" id="KW-0963">Cytoplasm</keyword>
<dbReference type="PANTHER" id="PTHR44981:SF1">
    <property type="entry name" value="A-KINASE ANCHOR PROTEIN 9"/>
    <property type="match status" value="1"/>
</dbReference>
<protein>
    <recommendedName>
        <fullName evidence="9">A-kinase anchor protein 9</fullName>
    </recommendedName>
</protein>
<comment type="caution">
    <text evidence="7">The sequence shown here is derived from an EMBL/GenBank/DDBJ whole genome shotgun (WGS) entry which is preliminary data.</text>
</comment>
<reference evidence="7" key="1">
    <citation type="submission" date="2020-10" db="EMBL/GenBank/DDBJ databases">
        <title>Chromosome-scale genome assembly of the Allis shad, Alosa alosa.</title>
        <authorList>
            <person name="Margot Z."/>
            <person name="Christophe K."/>
            <person name="Cabau C."/>
            <person name="Louis A."/>
            <person name="Berthelot C."/>
            <person name="Parey E."/>
            <person name="Roest Crollius H."/>
            <person name="Montfort J."/>
            <person name="Robinson-Rechavi M."/>
            <person name="Bucao C."/>
            <person name="Bouchez O."/>
            <person name="Gislard M."/>
            <person name="Lluch J."/>
            <person name="Milhes M."/>
            <person name="Lampietro C."/>
            <person name="Lopez Roques C."/>
            <person name="Donnadieu C."/>
            <person name="Braasch I."/>
            <person name="Desvignes T."/>
            <person name="Postlethwait J."/>
            <person name="Bobe J."/>
            <person name="Guiguen Y."/>
        </authorList>
    </citation>
    <scope>NUCLEOTIDE SEQUENCE</scope>
    <source>
        <strain evidence="7">M-15738</strain>
        <tissue evidence="7">Blood</tissue>
    </source>
</reference>
<dbReference type="EMBL" id="JADWDJ010000020">
    <property type="protein sequence ID" value="KAG5264675.1"/>
    <property type="molecule type" value="Genomic_DNA"/>
</dbReference>
<feature type="coiled-coil region" evidence="5">
    <location>
        <begin position="470"/>
        <end position="497"/>
    </location>
</feature>
<dbReference type="InterPro" id="IPR028745">
    <property type="entry name" value="AKAP9/Pericentrin"/>
</dbReference>
<keyword evidence="3 5" id="KW-0175">Coiled coil</keyword>
<feature type="region of interest" description="Disordered" evidence="6">
    <location>
        <begin position="692"/>
        <end position="713"/>
    </location>
</feature>
<dbReference type="PANTHER" id="PTHR44981">
    <property type="entry name" value="PERICENTRIN-LIKE PROTEIN, ISOFORM F"/>
    <property type="match status" value="1"/>
</dbReference>
<feature type="coiled-coil region" evidence="5">
    <location>
        <begin position="237"/>
        <end position="310"/>
    </location>
</feature>
<evidence type="ECO:0000256" key="1">
    <source>
        <dbReference type="ARBA" id="ARBA00004300"/>
    </source>
</evidence>
<dbReference type="Proteomes" id="UP000823561">
    <property type="component" value="Chromosome 20"/>
</dbReference>
<dbReference type="GO" id="GO:0007165">
    <property type="term" value="P:signal transduction"/>
    <property type="evidence" value="ECO:0007669"/>
    <property type="project" value="InterPro"/>
</dbReference>
<evidence type="ECO:0000256" key="5">
    <source>
        <dbReference type="SAM" id="Coils"/>
    </source>
</evidence>
<feature type="coiled-coil region" evidence="5">
    <location>
        <begin position="121"/>
        <end position="155"/>
    </location>
</feature>
<name>A0AAV6FPN4_9TELE</name>
<evidence type="ECO:0000256" key="3">
    <source>
        <dbReference type="ARBA" id="ARBA00023054"/>
    </source>
</evidence>
<dbReference type="GO" id="GO:0060090">
    <property type="term" value="F:molecular adaptor activity"/>
    <property type="evidence" value="ECO:0007669"/>
    <property type="project" value="InterPro"/>
</dbReference>
<comment type="subcellular location">
    <subcellularLocation>
        <location evidence="1">Cytoplasm</location>
        <location evidence="1">Cytoskeleton</location>
        <location evidence="1">Microtubule organizing center</location>
        <location evidence="1">Centrosome</location>
    </subcellularLocation>
</comment>
<feature type="non-terminal residue" evidence="7">
    <location>
        <position position="713"/>
    </location>
</feature>
<evidence type="ECO:0000256" key="6">
    <source>
        <dbReference type="SAM" id="MobiDB-lite"/>
    </source>
</evidence>
<feature type="coiled-coil region" evidence="5">
    <location>
        <begin position="70"/>
        <end position="97"/>
    </location>
</feature>
<evidence type="ECO:0000256" key="2">
    <source>
        <dbReference type="ARBA" id="ARBA00022490"/>
    </source>
</evidence>
<evidence type="ECO:0000313" key="8">
    <source>
        <dbReference type="Proteomes" id="UP000823561"/>
    </source>
</evidence>
<feature type="region of interest" description="Disordered" evidence="6">
    <location>
        <begin position="424"/>
        <end position="445"/>
    </location>
</feature>